<evidence type="ECO:0000256" key="1">
    <source>
        <dbReference type="ARBA" id="ARBA00023125"/>
    </source>
</evidence>
<protein>
    <recommendedName>
        <fullName evidence="3 4">Single-stranded DNA-binding protein</fullName>
        <shortName evidence="3">SSB</shortName>
    </recommendedName>
</protein>
<comment type="caution">
    <text evidence="3">Lacks conserved residue(s) required for the propagation of feature annotation.</text>
</comment>
<dbReference type="PROSITE" id="PS50935">
    <property type="entry name" value="SSB"/>
    <property type="match status" value="1"/>
</dbReference>
<dbReference type="HAMAP" id="MF_00984">
    <property type="entry name" value="SSB"/>
    <property type="match status" value="1"/>
</dbReference>
<evidence type="ECO:0000256" key="5">
    <source>
        <dbReference type="SAM" id="MobiDB-lite"/>
    </source>
</evidence>
<dbReference type="AlphaFoldDB" id="A0A858PYM7"/>
<dbReference type="GO" id="GO:0006260">
    <property type="term" value="P:DNA replication"/>
    <property type="evidence" value="ECO:0007669"/>
    <property type="project" value="InterPro"/>
</dbReference>
<dbReference type="GO" id="GO:0003697">
    <property type="term" value="F:single-stranded DNA binding"/>
    <property type="evidence" value="ECO:0007669"/>
    <property type="project" value="UniProtKB-UniRule"/>
</dbReference>
<evidence type="ECO:0000313" key="6">
    <source>
        <dbReference type="EMBL" id="QJC27677.1"/>
    </source>
</evidence>
<sequence>MFSAMSSLGVNKVILIGHLGKDPDIRVMQNGKEMASFSLATSDSWVDKSSGSRTEKTEWHNIVVFSEGLVKVVKTCARKGSKIYLEGSLRTRKWTDQNNNDRYVTEVVLQGFNSALCLLDPKGATTGDYGPSMGSGSGESLSRDSGAACSDMDFADPDMDEIPF</sequence>
<name>A0A858PYM7_9RICK</name>
<evidence type="ECO:0000256" key="2">
    <source>
        <dbReference type="ARBA" id="ARBA00023172"/>
    </source>
</evidence>
<dbReference type="KEGG" id="aplt:ANPL_03035"/>
<dbReference type="GO" id="GO:0009295">
    <property type="term" value="C:nucleoid"/>
    <property type="evidence" value="ECO:0007669"/>
    <property type="project" value="TreeGrafter"/>
</dbReference>
<dbReference type="PANTHER" id="PTHR10302">
    <property type="entry name" value="SINGLE-STRANDED DNA-BINDING PROTEIN"/>
    <property type="match status" value="1"/>
</dbReference>
<dbReference type="SUPFAM" id="SSF50249">
    <property type="entry name" value="Nucleic acid-binding proteins"/>
    <property type="match status" value="1"/>
</dbReference>
<keyword evidence="7" id="KW-1185">Reference proteome</keyword>
<feature type="region of interest" description="Disordered" evidence="5">
    <location>
        <begin position="127"/>
        <end position="164"/>
    </location>
</feature>
<dbReference type="InterPro" id="IPR011344">
    <property type="entry name" value="ssDNA-bd"/>
</dbReference>
<dbReference type="Pfam" id="PF00436">
    <property type="entry name" value="SSB"/>
    <property type="match status" value="1"/>
</dbReference>
<feature type="compositionally biased region" description="Acidic residues" evidence="5">
    <location>
        <begin position="153"/>
        <end position="164"/>
    </location>
</feature>
<keyword evidence="1 3" id="KW-0238">DNA-binding</keyword>
<dbReference type="NCBIfam" id="TIGR00621">
    <property type="entry name" value="ssb"/>
    <property type="match status" value="1"/>
</dbReference>
<dbReference type="Gene3D" id="2.40.50.140">
    <property type="entry name" value="Nucleic acid-binding proteins"/>
    <property type="match status" value="1"/>
</dbReference>
<dbReference type="InterPro" id="IPR012340">
    <property type="entry name" value="NA-bd_OB-fold"/>
</dbReference>
<accession>A0A858PYM7</accession>
<dbReference type="InterPro" id="IPR000424">
    <property type="entry name" value="Primosome_PriB/ssb"/>
</dbReference>
<dbReference type="PANTHER" id="PTHR10302:SF27">
    <property type="entry name" value="SINGLE-STRANDED DNA-BINDING PROTEIN"/>
    <property type="match status" value="1"/>
</dbReference>
<reference evidence="6 7" key="1">
    <citation type="journal article" date="2020" name="Pathogens">
        <title>First Whole Genome Sequence of Anaplasma platys, an Obligate Intracellular Rickettsial Pathogen of Dogs.</title>
        <authorList>
            <person name="Llanes A."/>
            <person name="Rajeev S."/>
        </authorList>
    </citation>
    <scope>NUCLEOTIDE SEQUENCE [LARGE SCALE GENOMIC DNA]</scope>
    <source>
        <strain evidence="6 7">S3</strain>
    </source>
</reference>
<evidence type="ECO:0000256" key="3">
    <source>
        <dbReference type="HAMAP-Rule" id="MF_00984"/>
    </source>
</evidence>
<organism evidence="6 7">
    <name type="scientific">Anaplasma platys</name>
    <dbReference type="NCBI Taxonomy" id="949"/>
    <lineage>
        <taxon>Bacteria</taxon>
        <taxon>Pseudomonadati</taxon>
        <taxon>Pseudomonadota</taxon>
        <taxon>Alphaproteobacteria</taxon>
        <taxon>Rickettsiales</taxon>
        <taxon>Anaplasmataceae</taxon>
        <taxon>Anaplasma</taxon>
    </lineage>
</organism>
<evidence type="ECO:0000256" key="4">
    <source>
        <dbReference type="RuleBase" id="RU000524"/>
    </source>
</evidence>
<evidence type="ECO:0000313" key="7">
    <source>
        <dbReference type="Proteomes" id="UP000500930"/>
    </source>
</evidence>
<dbReference type="GO" id="GO:0006310">
    <property type="term" value="P:DNA recombination"/>
    <property type="evidence" value="ECO:0007669"/>
    <property type="project" value="UniProtKB-KW"/>
</dbReference>
<proteinExistence type="inferred from homology"/>
<dbReference type="Proteomes" id="UP000500930">
    <property type="component" value="Chromosome"/>
</dbReference>
<keyword evidence="2" id="KW-0233">DNA recombination</keyword>
<gene>
    <name evidence="6" type="ORF">ANPL_03035</name>
</gene>
<dbReference type="CDD" id="cd04496">
    <property type="entry name" value="SSB_OBF"/>
    <property type="match status" value="1"/>
</dbReference>
<dbReference type="EMBL" id="CP046391">
    <property type="protein sequence ID" value="QJC27677.1"/>
    <property type="molecule type" value="Genomic_DNA"/>
</dbReference>
<comment type="subunit">
    <text evidence="3">Homotetramer.</text>
</comment>